<gene>
    <name evidence="2" type="ORF">OLC1_LOCUS22579</name>
</gene>
<dbReference type="EMBL" id="OX459125">
    <property type="protein sequence ID" value="CAI9116223.1"/>
    <property type="molecule type" value="Genomic_DNA"/>
</dbReference>
<protein>
    <submittedName>
        <fullName evidence="2">OLC1v1017319C1</fullName>
    </submittedName>
</protein>
<evidence type="ECO:0000313" key="3">
    <source>
        <dbReference type="Proteomes" id="UP001161247"/>
    </source>
</evidence>
<dbReference type="InterPro" id="IPR017451">
    <property type="entry name" value="F-box-assoc_interact_dom"/>
</dbReference>
<dbReference type="NCBIfam" id="TIGR01640">
    <property type="entry name" value="F_box_assoc_1"/>
    <property type="match status" value="1"/>
</dbReference>
<dbReference type="Pfam" id="PF08268">
    <property type="entry name" value="FBA_3"/>
    <property type="match status" value="1"/>
</dbReference>
<dbReference type="Proteomes" id="UP001161247">
    <property type="component" value="Chromosome 8"/>
</dbReference>
<evidence type="ECO:0000259" key="1">
    <source>
        <dbReference type="Pfam" id="PF08268"/>
    </source>
</evidence>
<feature type="domain" description="F-box associated beta-propeller type 3" evidence="1">
    <location>
        <begin position="109"/>
        <end position="356"/>
    </location>
</feature>
<proteinExistence type="predicted"/>
<accession>A0AAV1E952</accession>
<name>A0AAV1E952_OLDCO</name>
<evidence type="ECO:0000313" key="2">
    <source>
        <dbReference type="EMBL" id="CAI9116223.1"/>
    </source>
</evidence>
<sequence>MALEYQNPLVIWTEIEHEETGTATTDADGAARRASIRRNLPSVGKASGQISVSIQMRLQTMEIHHFRSSIHRKLQNGLPILARRDEIVINFEHHDDGIRRHKVPPPLKFKLNRSVDGRGLEISPPLNGLVCVYSRKVRHAFILNIKTRQIINLPEISEDCGTVTLCCDKLTGEYKVLQFYRTFDPAPRLESAIYTLNGLDSDSSWRKTGDPPQLNNLDSSASRPCVNGTVYWLIVGINTTYLICFDVCAEVFRTLRFTETPTYNANVLVVGSEWSACFPIICPHFVANGFVPTEIWVLEECWGFNEVSIKEKIPLPRDFTLESPWRHVYSGELPTGELFIVDSRTTRKFYVDLKKKRYEIKWSYPRQGKYLSPYSHKVLIGYVENMYRFEDHDNGRHRVNSFLRED</sequence>
<organism evidence="2 3">
    <name type="scientific">Oldenlandia corymbosa var. corymbosa</name>
    <dbReference type="NCBI Taxonomy" id="529605"/>
    <lineage>
        <taxon>Eukaryota</taxon>
        <taxon>Viridiplantae</taxon>
        <taxon>Streptophyta</taxon>
        <taxon>Embryophyta</taxon>
        <taxon>Tracheophyta</taxon>
        <taxon>Spermatophyta</taxon>
        <taxon>Magnoliopsida</taxon>
        <taxon>eudicotyledons</taxon>
        <taxon>Gunneridae</taxon>
        <taxon>Pentapetalae</taxon>
        <taxon>asterids</taxon>
        <taxon>lamiids</taxon>
        <taxon>Gentianales</taxon>
        <taxon>Rubiaceae</taxon>
        <taxon>Rubioideae</taxon>
        <taxon>Spermacoceae</taxon>
        <taxon>Hedyotis-Oldenlandia complex</taxon>
        <taxon>Oldenlandia</taxon>
    </lineage>
</organism>
<keyword evidence="3" id="KW-1185">Reference proteome</keyword>
<dbReference type="InterPro" id="IPR013187">
    <property type="entry name" value="F-box-assoc_dom_typ3"/>
</dbReference>
<reference evidence="2" key="1">
    <citation type="submission" date="2023-03" db="EMBL/GenBank/DDBJ databases">
        <authorList>
            <person name="Julca I."/>
        </authorList>
    </citation>
    <scope>NUCLEOTIDE SEQUENCE</scope>
</reference>
<dbReference type="PANTHER" id="PTHR31111">
    <property type="entry name" value="BNAA05G37150D PROTEIN-RELATED"/>
    <property type="match status" value="1"/>
</dbReference>
<dbReference type="AlphaFoldDB" id="A0AAV1E952"/>
<dbReference type="PANTHER" id="PTHR31111:SF136">
    <property type="entry name" value="F-BOX ASSOCIATED DOMAIN-CONTAINING PROTEIN"/>
    <property type="match status" value="1"/>
</dbReference>